<keyword evidence="11" id="KW-0317">Glutathione biosynthesis</keyword>
<dbReference type="InterPro" id="IPR000101">
    <property type="entry name" value="GGT_peptidase"/>
</dbReference>
<comment type="similarity">
    <text evidence="3 11">Belongs to the gamma-glutamyltransferase family.</text>
</comment>
<dbReference type="Proteomes" id="UP000580517">
    <property type="component" value="Unassembled WGS sequence"/>
</dbReference>
<gene>
    <name evidence="14" type="primary">ggt</name>
    <name evidence="14" type="ORF">H0A68_02260</name>
</gene>
<comment type="catalytic activity">
    <reaction evidence="1 11">
        <text>an S-substituted glutathione + H2O = an S-substituted L-cysteinylglycine + L-glutamate</text>
        <dbReference type="Rhea" id="RHEA:59468"/>
        <dbReference type="ChEBI" id="CHEBI:15377"/>
        <dbReference type="ChEBI" id="CHEBI:29985"/>
        <dbReference type="ChEBI" id="CHEBI:90779"/>
        <dbReference type="ChEBI" id="CHEBI:143103"/>
        <dbReference type="EC" id="3.4.19.13"/>
    </reaction>
</comment>
<evidence type="ECO:0000313" key="15">
    <source>
        <dbReference type="Proteomes" id="UP000580517"/>
    </source>
</evidence>
<feature type="binding site" evidence="10">
    <location>
        <position position="489"/>
    </location>
    <ligand>
        <name>L-glutamate</name>
        <dbReference type="ChEBI" id="CHEBI:29985"/>
    </ligand>
</feature>
<evidence type="ECO:0000256" key="5">
    <source>
        <dbReference type="ARBA" id="ARBA00022801"/>
    </source>
</evidence>
<comment type="PTM">
    <text evidence="11">Cleaved by autocatalysis into a large and a small subunit.</text>
</comment>
<dbReference type="PRINTS" id="PR01210">
    <property type="entry name" value="GGTRANSPTASE"/>
</dbReference>
<keyword evidence="5 11" id="KW-0378">Hydrolase</keyword>
<name>A0A853F814_9BURK</name>
<accession>A0A853F814</accession>
<comment type="catalytic activity">
    <reaction evidence="8 11">
        <text>an N-terminal (5-L-glutamyl)-[peptide] + an alpha-amino acid = 5-L-glutamyl amino acid + an N-terminal L-alpha-aminoacyl-[peptide]</text>
        <dbReference type="Rhea" id="RHEA:23904"/>
        <dbReference type="Rhea" id="RHEA-COMP:9780"/>
        <dbReference type="Rhea" id="RHEA-COMP:9795"/>
        <dbReference type="ChEBI" id="CHEBI:77644"/>
        <dbReference type="ChEBI" id="CHEBI:78597"/>
        <dbReference type="ChEBI" id="CHEBI:78599"/>
        <dbReference type="ChEBI" id="CHEBI:78608"/>
        <dbReference type="EC" id="2.3.2.2"/>
    </reaction>
</comment>
<dbReference type="InterPro" id="IPR043138">
    <property type="entry name" value="GGT_lsub"/>
</dbReference>
<evidence type="ECO:0000256" key="6">
    <source>
        <dbReference type="ARBA" id="ARBA00023145"/>
    </source>
</evidence>
<dbReference type="InterPro" id="IPR043137">
    <property type="entry name" value="GGT_ssub_C"/>
</dbReference>
<comment type="subunit">
    <text evidence="11">This enzyme consists of two polypeptide chains, which are synthesized in precursor form from a single polypeptide.</text>
</comment>
<keyword evidence="13" id="KW-0732">Signal</keyword>
<feature type="binding site" evidence="10">
    <location>
        <position position="163"/>
    </location>
    <ligand>
        <name>L-glutamate</name>
        <dbReference type="ChEBI" id="CHEBI:29985"/>
    </ligand>
</feature>
<dbReference type="NCBIfam" id="TIGR00066">
    <property type="entry name" value="g_glut_trans"/>
    <property type="match status" value="1"/>
</dbReference>
<protein>
    <recommendedName>
        <fullName evidence="11">Glutathione hydrolase proenzyme</fullName>
        <ecNumber evidence="11">2.3.2.2</ecNumber>
        <ecNumber evidence="11">3.4.19.13</ecNumber>
    </recommendedName>
    <component>
        <recommendedName>
            <fullName evidence="11">Glutathione hydrolase large chain</fullName>
        </recommendedName>
    </component>
    <component>
        <recommendedName>
            <fullName evidence="11">Glutathione hydrolase small chain</fullName>
        </recommendedName>
    </component>
</protein>
<dbReference type="GO" id="GO:0006750">
    <property type="term" value="P:glutathione biosynthetic process"/>
    <property type="evidence" value="ECO:0007669"/>
    <property type="project" value="UniProtKB-KW"/>
</dbReference>
<evidence type="ECO:0000256" key="3">
    <source>
        <dbReference type="ARBA" id="ARBA00009381"/>
    </source>
</evidence>
<sequence>MKQHHASWIYRTARWWSGAAWRRACASAGLALSLALAACAGPGAPHFEGQASACPASPQPGTRVAPVPSADQIRARYANPEAATGRIEHPVVRAPHYMASSANPLASRAGARILANGGSAIDAAIAMQMVLNLVEPQSSGIGGGAFVMVYDAQTHALQAYDGRETAPAAARGNRFMRDGKAIPFQAAVNSGLSVGVPGVVHALALAHQAHGRLDWAALFQPAIKLAQEGFAVSPRLHALLASNTWLRQQPAAAAYFYDAEGQPWPVGHVLRNPALAGTLRAIAAQGPKAFYQGRIARDMVRAIASHPVAGDMTLSDLAGYRARVREPLCMPYEGYRLCGMPPPSSGPLAVMQMLGILSHTSIASLRPLSLESVHLFAEAGRLAFADRSLYVADPDFVDVPVQAMLDPRYLRLRAGLIDAHQAMGHARPGDPAGLKAVRGQDASPELPSTSHIVAVDAHGGVVSMTTSIETAFGSKIFVDGFLLNNQLTDFSLSDTDDQGRLVANRVEPGKRPRSSMSPMIVFRQDAPVLAIGSPGGSSIINYVAKALLGVLDWGMNVQQAIDLPNFGSRNRETELEKGTVLQTLRRPLEAMGHSVREMDFPSGLQGIAITPQGLEGGADPRREGLAIGG</sequence>
<evidence type="ECO:0000256" key="12">
    <source>
        <dbReference type="SAM" id="MobiDB-lite"/>
    </source>
</evidence>
<feature type="compositionally biased region" description="Basic and acidic residues" evidence="12">
    <location>
        <begin position="618"/>
        <end position="629"/>
    </location>
</feature>
<feature type="binding site" evidence="10">
    <location>
        <position position="536"/>
    </location>
    <ligand>
        <name>L-glutamate</name>
        <dbReference type="ChEBI" id="CHEBI:29985"/>
    </ligand>
</feature>
<feature type="chain" id="PRO_5032666735" description="Glutathione hydrolase proenzyme" evidence="13">
    <location>
        <begin position="41"/>
        <end position="629"/>
    </location>
</feature>
<dbReference type="EMBL" id="JACCEW010000001">
    <property type="protein sequence ID" value="NYT35682.1"/>
    <property type="molecule type" value="Genomic_DNA"/>
</dbReference>
<evidence type="ECO:0000256" key="2">
    <source>
        <dbReference type="ARBA" id="ARBA00001089"/>
    </source>
</evidence>
<dbReference type="GO" id="GO:0103068">
    <property type="term" value="F:leukotriene C4 gamma-glutamyl transferase activity"/>
    <property type="evidence" value="ECO:0007669"/>
    <property type="project" value="UniProtKB-EC"/>
</dbReference>
<comment type="caution">
    <text evidence="14">The sequence shown here is derived from an EMBL/GenBank/DDBJ whole genome shotgun (WGS) entry which is preliminary data.</text>
</comment>
<dbReference type="OrthoDB" id="5297205at2"/>
<dbReference type="SUPFAM" id="SSF56235">
    <property type="entry name" value="N-terminal nucleophile aminohydrolases (Ntn hydrolases)"/>
    <property type="match status" value="1"/>
</dbReference>
<dbReference type="InterPro" id="IPR029055">
    <property type="entry name" value="Ntn_hydrolases_N"/>
</dbReference>
<dbReference type="AlphaFoldDB" id="A0A853F814"/>
<dbReference type="UniPathway" id="UPA00204"/>
<comment type="pathway">
    <text evidence="11">Sulfur metabolism; glutathione metabolism.</text>
</comment>
<keyword evidence="15" id="KW-1185">Reference proteome</keyword>
<dbReference type="PANTHER" id="PTHR43199">
    <property type="entry name" value="GLUTATHIONE HYDROLASE"/>
    <property type="match status" value="1"/>
</dbReference>
<dbReference type="PANTHER" id="PTHR43199:SF1">
    <property type="entry name" value="GLUTATHIONE HYDROLASE PROENZYME"/>
    <property type="match status" value="1"/>
</dbReference>
<evidence type="ECO:0000256" key="7">
    <source>
        <dbReference type="ARBA" id="ARBA00023315"/>
    </source>
</evidence>
<evidence type="ECO:0000256" key="4">
    <source>
        <dbReference type="ARBA" id="ARBA00022679"/>
    </source>
</evidence>
<feature type="active site" description="Nucleophile" evidence="9">
    <location>
        <position position="449"/>
    </location>
</feature>
<proteinExistence type="inferred from homology"/>
<feature type="binding site" evidence="10">
    <location>
        <begin position="514"/>
        <end position="515"/>
    </location>
    <ligand>
        <name>L-glutamate</name>
        <dbReference type="ChEBI" id="CHEBI:29985"/>
    </ligand>
</feature>
<feature type="region of interest" description="Disordered" evidence="12">
    <location>
        <begin position="610"/>
        <end position="629"/>
    </location>
</feature>
<keyword evidence="6 11" id="KW-0865">Zymogen</keyword>
<dbReference type="Gene3D" id="3.60.20.40">
    <property type="match status" value="1"/>
</dbReference>
<dbReference type="InterPro" id="IPR051792">
    <property type="entry name" value="GGT_bact"/>
</dbReference>
<dbReference type="GO" id="GO:0036374">
    <property type="term" value="F:glutathione hydrolase activity"/>
    <property type="evidence" value="ECO:0007669"/>
    <property type="project" value="UniProtKB-UniRule"/>
</dbReference>
<dbReference type="EC" id="3.4.19.13" evidence="11"/>
<keyword evidence="7 11" id="KW-0012">Acyltransferase</keyword>
<dbReference type="GO" id="GO:0006751">
    <property type="term" value="P:glutathione catabolic process"/>
    <property type="evidence" value="ECO:0007669"/>
    <property type="project" value="UniProtKB-UniRule"/>
</dbReference>
<evidence type="ECO:0000313" key="14">
    <source>
        <dbReference type="EMBL" id="NYT35682.1"/>
    </source>
</evidence>
<comment type="catalytic activity">
    <reaction evidence="2 11">
        <text>glutathione + H2O = L-cysteinylglycine + L-glutamate</text>
        <dbReference type="Rhea" id="RHEA:28807"/>
        <dbReference type="ChEBI" id="CHEBI:15377"/>
        <dbReference type="ChEBI" id="CHEBI:29985"/>
        <dbReference type="ChEBI" id="CHEBI:57925"/>
        <dbReference type="ChEBI" id="CHEBI:61694"/>
        <dbReference type="EC" id="3.4.19.13"/>
    </reaction>
</comment>
<dbReference type="Gene3D" id="1.10.246.130">
    <property type="match status" value="1"/>
</dbReference>
<feature type="signal peptide" evidence="13">
    <location>
        <begin position="1"/>
        <end position="40"/>
    </location>
</feature>
<evidence type="ECO:0000256" key="10">
    <source>
        <dbReference type="PIRSR" id="PIRSR600101-2"/>
    </source>
</evidence>
<dbReference type="RefSeq" id="WP_129967631.1">
    <property type="nucleotide sequence ID" value="NZ_JACCEW010000001.1"/>
</dbReference>
<reference evidence="14 15" key="1">
    <citation type="submission" date="2020-07" db="EMBL/GenBank/DDBJ databases">
        <title>Taxonomic revisions and descriptions of new bacterial species based on genomic comparisons in the high-G+C-content subgroup of the family Alcaligenaceae.</title>
        <authorList>
            <person name="Szabo A."/>
            <person name="Felfoldi T."/>
        </authorList>
    </citation>
    <scope>NUCLEOTIDE SEQUENCE [LARGE SCALE GENOMIC DNA]</scope>
    <source>
        <strain evidence="14 15">DSM 25264</strain>
    </source>
</reference>
<evidence type="ECO:0000256" key="11">
    <source>
        <dbReference type="RuleBase" id="RU368036"/>
    </source>
</evidence>
<evidence type="ECO:0000256" key="13">
    <source>
        <dbReference type="SAM" id="SignalP"/>
    </source>
</evidence>
<dbReference type="EC" id="2.3.2.2" evidence="11"/>
<dbReference type="Pfam" id="PF01019">
    <property type="entry name" value="G_glu_transpept"/>
    <property type="match status" value="1"/>
</dbReference>
<evidence type="ECO:0000256" key="1">
    <source>
        <dbReference type="ARBA" id="ARBA00001049"/>
    </source>
</evidence>
<keyword evidence="4 11" id="KW-0808">Transferase</keyword>
<organism evidence="14 15">
    <name type="scientific">Allopusillimonas soli</name>
    <dbReference type="NCBI Taxonomy" id="659016"/>
    <lineage>
        <taxon>Bacteria</taxon>
        <taxon>Pseudomonadati</taxon>
        <taxon>Pseudomonadota</taxon>
        <taxon>Betaproteobacteria</taxon>
        <taxon>Burkholderiales</taxon>
        <taxon>Alcaligenaceae</taxon>
        <taxon>Allopusillimonas</taxon>
    </lineage>
</organism>
<evidence type="ECO:0000256" key="8">
    <source>
        <dbReference type="ARBA" id="ARBA00047417"/>
    </source>
</evidence>
<evidence type="ECO:0000256" key="9">
    <source>
        <dbReference type="PIRSR" id="PIRSR600101-1"/>
    </source>
</evidence>